<protein>
    <recommendedName>
        <fullName evidence="5">Acid phosphatase</fullName>
    </recommendedName>
</protein>
<dbReference type="PANTHER" id="PTHR11567:SF205">
    <property type="entry name" value="GH28721P-RELATED"/>
    <property type="match status" value="1"/>
</dbReference>
<organism evidence="3 4">
    <name type="scientific">Ladona fulva</name>
    <name type="common">Scarce chaser dragonfly</name>
    <name type="synonym">Libellula fulva</name>
    <dbReference type="NCBI Taxonomy" id="123851"/>
    <lineage>
        <taxon>Eukaryota</taxon>
        <taxon>Metazoa</taxon>
        <taxon>Ecdysozoa</taxon>
        <taxon>Arthropoda</taxon>
        <taxon>Hexapoda</taxon>
        <taxon>Insecta</taxon>
        <taxon>Pterygota</taxon>
        <taxon>Palaeoptera</taxon>
        <taxon>Odonata</taxon>
        <taxon>Epiprocta</taxon>
        <taxon>Anisoptera</taxon>
        <taxon>Libelluloidea</taxon>
        <taxon>Libellulidae</taxon>
        <taxon>Ladona</taxon>
    </lineage>
</organism>
<name>A0A8K0KJI5_LADFU</name>
<dbReference type="AlphaFoldDB" id="A0A8K0KJI5"/>
<gene>
    <name evidence="3" type="ORF">J437_LFUL016357</name>
</gene>
<dbReference type="Pfam" id="PF00328">
    <property type="entry name" value="His_Phos_2"/>
    <property type="match status" value="1"/>
</dbReference>
<comment type="caution">
    <text evidence="3">The sequence shown here is derived from an EMBL/GenBank/DDBJ whole genome shotgun (WGS) entry which is preliminary data.</text>
</comment>
<dbReference type="InterPro" id="IPR033379">
    <property type="entry name" value="Acid_Pase_AS"/>
</dbReference>
<proteinExistence type="inferred from homology"/>
<accession>A0A8K0KJI5</accession>
<reference evidence="3" key="1">
    <citation type="submission" date="2013-04" db="EMBL/GenBank/DDBJ databases">
        <authorList>
            <person name="Qu J."/>
            <person name="Murali S.C."/>
            <person name="Bandaranaike D."/>
            <person name="Bellair M."/>
            <person name="Blankenburg K."/>
            <person name="Chao H."/>
            <person name="Dinh H."/>
            <person name="Doddapaneni H."/>
            <person name="Downs B."/>
            <person name="Dugan-Rocha S."/>
            <person name="Elkadiri S."/>
            <person name="Gnanaolivu R.D."/>
            <person name="Hernandez B."/>
            <person name="Javaid M."/>
            <person name="Jayaseelan J.C."/>
            <person name="Lee S."/>
            <person name="Li M."/>
            <person name="Ming W."/>
            <person name="Munidasa M."/>
            <person name="Muniz J."/>
            <person name="Nguyen L."/>
            <person name="Ongeri F."/>
            <person name="Osuji N."/>
            <person name="Pu L.-L."/>
            <person name="Puazo M."/>
            <person name="Qu C."/>
            <person name="Quiroz J."/>
            <person name="Raj R."/>
            <person name="Weissenberger G."/>
            <person name="Xin Y."/>
            <person name="Zou X."/>
            <person name="Han Y."/>
            <person name="Richards S."/>
            <person name="Worley K."/>
            <person name="Muzny D."/>
            <person name="Gibbs R."/>
        </authorList>
    </citation>
    <scope>NUCLEOTIDE SEQUENCE</scope>
    <source>
        <strain evidence="3">Sampled in the wild</strain>
    </source>
</reference>
<sequence length="415" mass="47018">MLSPSLKGRPLPFLFDIRIYRLVGPPVNLLDTMVTQAALLLALVALCAGAPIQEGEEPEDTLVQVHVVFRHGQRTPADTYPNDPHINFTFDPVGWGQLTNEGRRQQYEQGQFLRSRYDKLLGPKLTNEVFSAMSTDVDRTMMSAQLECAGLWPPQGSQEWNPDLKWQPVPIRSQPLKQDTLLLVRTPCAQYHYELERVLREDENVKKVFEENDALFKELTDITGMPITTPEDVQSLYNTLLAEDLFNLTLPEWTKNYYPDRLVPLTAFSFSLSAYTKILQRIKGGPLLKKILGDSEKRIQSGKGQKMFMYAGHDSTVANLLMTLGVFDEQVPVYNIMTIMELHKESEDGPYGFKMFLRNTTLHEPYPLTVPGCDHFCSLDKFKDLTKEVIPTTLGEECKVDDPNYVPPDTSGSGP</sequence>
<dbReference type="Proteomes" id="UP000792457">
    <property type="component" value="Unassembled WGS sequence"/>
</dbReference>
<comment type="catalytic activity">
    <reaction evidence="1">
        <text>a phosphate monoester + H2O = an alcohol + phosphate</text>
        <dbReference type="Rhea" id="RHEA:15017"/>
        <dbReference type="ChEBI" id="CHEBI:15377"/>
        <dbReference type="ChEBI" id="CHEBI:30879"/>
        <dbReference type="ChEBI" id="CHEBI:43474"/>
        <dbReference type="ChEBI" id="CHEBI:67140"/>
        <dbReference type="EC" id="3.1.3.2"/>
    </reaction>
</comment>
<dbReference type="PROSITE" id="PS00778">
    <property type="entry name" value="HIS_ACID_PHOSPHAT_2"/>
    <property type="match status" value="1"/>
</dbReference>
<dbReference type="SUPFAM" id="SSF53254">
    <property type="entry name" value="Phosphoglycerate mutase-like"/>
    <property type="match status" value="1"/>
</dbReference>
<dbReference type="OrthoDB" id="5821688at2759"/>
<evidence type="ECO:0000256" key="1">
    <source>
        <dbReference type="ARBA" id="ARBA00000032"/>
    </source>
</evidence>
<dbReference type="InterPro" id="IPR000560">
    <property type="entry name" value="His_Pase_clade-2"/>
</dbReference>
<comment type="similarity">
    <text evidence="2">Belongs to the histidine acid phosphatase family.</text>
</comment>
<dbReference type="InterPro" id="IPR029033">
    <property type="entry name" value="His_PPase_superfam"/>
</dbReference>
<keyword evidence="4" id="KW-1185">Reference proteome</keyword>
<dbReference type="InterPro" id="IPR050645">
    <property type="entry name" value="Histidine_acid_phosphatase"/>
</dbReference>
<reference evidence="3" key="2">
    <citation type="submission" date="2017-10" db="EMBL/GenBank/DDBJ databases">
        <title>Ladona fulva Genome sequencing and assembly.</title>
        <authorList>
            <person name="Murali S."/>
            <person name="Richards S."/>
            <person name="Bandaranaike D."/>
            <person name="Bellair M."/>
            <person name="Blankenburg K."/>
            <person name="Chao H."/>
            <person name="Dinh H."/>
            <person name="Doddapaneni H."/>
            <person name="Dugan-Rocha S."/>
            <person name="Elkadiri S."/>
            <person name="Gnanaolivu R."/>
            <person name="Hernandez B."/>
            <person name="Skinner E."/>
            <person name="Javaid M."/>
            <person name="Lee S."/>
            <person name="Li M."/>
            <person name="Ming W."/>
            <person name="Munidasa M."/>
            <person name="Muniz J."/>
            <person name="Nguyen L."/>
            <person name="Hughes D."/>
            <person name="Osuji N."/>
            <person name="Pu L.-L."/>
            <person name="Puazo M."/>
            <person name="Qu C."/>
            <person name="Quiroz J."/>
            <person name="Raj R."/>
            <person name="Weissenberger G."/>
            <person name="Xin Y."/>
            <person name="Zou X."/>
            <person name="Han Y."/>
            <person name="Worley K."/>
            <person name="Muzny D."/>
            <person name="Gibbs R."/>
        </authorList>
    </citation>
    <scope>NUCLEOTIDE SEQUENCE</scope>
    <source>
        <strain evidence="3">Sampled in the wild</strain>
    </source>
</reference>
<evidence type="ECO:0000313" key="4">
    <source>
        <dbReference type="Proteomes" id="UP000792457"/>
    </source>
</evidence>
<evidence type="ECO:0000256" key="2">
    <source>
        <dbReference type="ARBA" id="ARBA00005375"/>
    </source>
</evidence>
<evidence type="ECO:0000313" key="3">
    <source>
        <dbReference type="EMBL" id="KAG8235722.1"/>
    </source>
</evidence>
<dbReference type="EMBL" id="KZ308942">
    <property type="protein sequence ID" value="KAG8235722.1"/>
    <property type="molecule type" value="Genomic_DNA"/>
</dbReference>
<dbReference type="GO" id="GO:0003993">
    <property type="term" value="F:acid phosphatase activity"/>
    <property type="evidence" value="ECO:0007669"/>
    <property type="project" value="UniProtKB-EC"/>
</dbReference>
<dbReference type="CDD" id="cd07061">
    <property type="entry name" value="HP_HAP_like"/>
    <property type="match status" value="1"/>
</dbReference>
<dbReference type="PANTHER" id="PTHR11567">
    <property type="entry name" value="ACID PHOSPHATASE-RELATED"/>
    <property type="match status" value="1"/>
</dbReference>
<dbReference type="Gene3D" id="3.40.50.1240">
    <property type="entry name" value="Phosphoglycerate mutase-like"/>
    <property type="match status" value="1"/>
</dbReference>
<dbReference type="PROSITE" id="PS00616">
    <property type="entry name" value="HIS_ACID_PHOSPHAT_1"/>
    <property type="match status" value="1"/>
</dbReference>
<evidence type="ECO:0008006" key="5">
    <source>
        <dbReference type="Google" id="ProtNLM"/>
    </source>
</evidence>